<reference evidence="2 3" key="1">
    <citation type="submission" date="2019-03" db="EMBL/GenBank/DDBJ databases">
        <title>Genomic and seasonal variations among aquatic phages infecting the Baltic Sea Gammaproteobacteria Rheinheimera sp. bal341.</title>
        <authorList>
            <person name="Nilsson E."/>
            <person name="Li K."/>
            <person name="Fridlund J."/>
            <person name="Sulcius S."/>
            <person name="Bunse C."/>
            <person name="Karlsson C.M.G."/>
            <person name="Lindh M."/>
            <person name="Lundin D."/>
            <person name="Pinhassi J."/>
            <person name="Holmfeldt K."/>
        </authorList>
    </citation>
    <scope>NUCLEOTIDE SEQUENCE [LARGE SCALE GENOMIC DNA]</scope>
</reference>
<proteinExistence type="predicted"/>
<sequence>MIVFIERTYTPKQTSGVLMCNGLSLKTLECPWKNNQPMISCIPEGHYVMSPWNSPKFGKCYIIDGMTVGKTSGVRTHCLFHPANWVSQLNGCVALGTSWSGDMLLNSKQACNQLFNLLDWKEAKLVITEDKNV</sequence>
<evidence type="ECO:0000259" key="1">
    <source>
        <dbReference type="Pfam" id="PF18925"/>
    </source>
</evidence>
<accession>A0A4P8MYT3</accession>
<feature type="domain" description="DUF5675" evidence="1">
    <location>
        <begin position="5"/>
        <end position="118"/>
    </location>
</feature>
<gene>
    <name evidence="2" type="ORF">Barba5S_gp132</name>
</gene>
<dbReference type="Proteomes" id="UP000300543">
    <property type="component" value="Segment"/>
</dbReference>
<dbReference type="Pfam" id="PF18925">
    <property type="entry name" value="DUF5675"/>
    <property type="match status" value="1"/>
</dbReference>
<keyword evidence="3" id="KW-1185">Reference proteome</keyword>
<dbReference type="InterPro" id="IPR043732">
    <property type="entry name" value="DUF5675"/>
</dbReference>
<evidence type="ECO:0000313" key="2">
    <source>
        <dbReference type="EMBL" id="QCQ59210.1"/>
    </source>
</evidence>
<protein>
    <recommendedName>
        <fullName evidence="1">DUF5675 domain-containing protein</fullName>
    </recommendedName>
</protein>
<dbReference type="EMBL" id="MK719710">
    <property type="protein sequence ID" value="QCQ59210.1"/>
    <property type="molecule type" value="Genomic_DNA"/>
</dbReference>
<organism evidence="2 3">
    <name type="scientific">Rheinheimera phage Barba5S</name>
    <dbReference type="NCBI Taxonomy" id="2849599"/>
    <lineage>
        <taxon>Viruses</taxon>
        <taxon>Duplodnaviria</taxon>
        <taxon>Heunggongvirae</taxon>
        <taxon>Uroviricota</taxon>
        <taxon>Caudoviricetes</taxon>
        <taxon>Barbavirus</taxon>
        <taxon>Barbavirus barba5S</taxon>
    </lineage>
</organism>
<name>A0A4P8MYT3_9CAUD</name>
<evidence type="ECO:0000313" key="3">
    <source>
        <dbReference type="Proteomes" id="UP000300543"/>
    </source>
</evidence>